<dbReference type="InterPro" id="IPR001279">
    <property type="entry name" value="Metallo-B-lactamas"/>
</dbReference>
<keyword evidence="3 6" id="KW-0812">Transmembrane</keyword>
<accession>A0ABX0L5C7</accession>
<keyword evidence="9" id="KW-1185">Reference proteome</keyword>
<feature type="transmembrane region" description="Helical" evidence="6">
    <location>
        <begin position="46"/>
        <end position="65"/>
    </location>
</feature>
<keyword evidence="2" id="KW-1003">Cell membrane</keyword>
<feature type="transmembrane region" description="Helical" evidence="6">
    <location>
        <begin position="451"/>
        <end position="471"/>
    </location>
</feature>
<feature type="transmembrane region" description="Helical" evidence="6">
    <location>
        <begin position="271"/>
        <end position="294"/>
    </location>
</feature>
<dbReference type="InterPro" id="IPR025405">
    <property type="entry name" value="DUF4131"/>
</dbReference>
<gene>
    <name evidence="8" type="ORF">HA050_21515</name>
</gene>
<name>A0ABX0L5C7_9NEIS</name>
<evidence type="ECO:0000256" key="1">
    <source>
        <dbReference type="ARBA" id="ARBA00004651"/>
    </source>
</evidence>
<dbReference type="Proteomes" id="UP000712570">
    <property type="component" value="Unassembled WGS sequence"/>
</dbReference>
<evidence type="ECO:0000259" key="7">
    <source>
        <dbReference type="SMART" id="SM00849"/>
    </source>
</evidence>
<dbReference type="SMART" id="SM00849">
    <property type="entry name" value="Lactamase_B"/>
    <property type="match status" value="1"/>
</dbReference>
<keyword evidence="4 6" id="KW-1133">Transmembrane helix</keyword>
<dbReference type="RefSeq" id="WP_166830524.1">
    <property type="nucleotide sequence ID" value="NZ_JAAOLX010000022.1"/>
</dbReference>
<dbReference type="SUPFAM" id="SSF56281">
    <property type="entry name" value="Metallo-hydrolase/oxidoreductase"/>
    <property type="match status" value="1"/>
</dbReference>
<comment type="caution">
    <text evidence="8">The sequence shown here is derived from an EMBL/GenBank/DDBJ whole genome shotgun (WGS) entry which is preliminary data.</text>
</comment>
<feature type="transmembrane region" description="Helical" evidence="6">
    <location>
        <begin position="320"/>
        <end position="346"/>
    </location>
</feature>
<dbReference type="PANTHER" id="PTHR30619:SF1">
    <property type="entry name" value="RECOMBINATION PROTEIN 2"/>
    <property type="match status" value="1"/>
</dbReference>
<dbReference type="NCBIfam" id="TIGR00361">
    <property type="entry name" value="ComEC_Rec2"/>
    <property type="match status" value="1"/>
</dbReference>
<feature type="transmembrane region" description="Helical" evidence="6">
    <location>
        <begin position="400"/>
        <end position="419"/>
    </location>
</feature>
<feature type="transmembrane region" description="Helical" evidence="6">
    <location>
        <begin position="366"/>
        <end position="388"/>
    </location>
</feature>
<dbReference type="InterPro" id="IPR052159">
    <property type="entry name" value="Competence_DNA_uptake"/>
</dbReference>
<evidence type="ECO:0000256" key="3">
    <source>
        <dbReference type="ARBA" id="ARBA00022692"/>
    </source>
</evidence>
<evidence type="ECO:0000313" key="9">
    <source>
        <dbReference type="Proteomes" id="UP000712570"/>
    </source>
</evidence>
<dbReference type="PANTHER" id="PTHR30619">
    <property type="entry name" value="DNA INTERNALIZATION/COMPETENCE PROTEIN COMEC/REC2"/>
    <property type="match status" value="1"/>
</dbReference>
<proteinExistence type="predicted"/>
<dbReference type="NCBIfam" id="TIGR00360">
    <property type="entry name" value="ComEC_N-term"/>
    <property type="match status" value="1"/>
</dbReference>
<dbReference type="EMBL" id="JAAOLX010000022">
    <property type="protein sequence ID" value="NHQ88681.1"/>
    <property type="molecule type" value="Genomic_DNA"/>
</dbReference>
<comment type="subcellular location">
    <subcellularLocation>
        <location evidence="1">Cell membrane</location>
        <topology evidence="1">Multi-pass membrane protein</topology>
    </subcellularLocation>
</comment>
<organism evidence="8 9">
    <name type="scientific">Iodobacter violaceini</name>
    <dbReference type="NCBI Taxonomy" id="3044271"/>
    <lineage>
        <taxon>Bacteria</taxon>
        <taxon>Pseudomonadati</taxon>
        <taxon>Pseudomonadota</taxon>
        <taxon>Betaproteobacteria</taxon>
        <taxon>Neisseriales</taxon>
        <taxon>Chitinibacteraceae</taxon>
        <taxon>Iodobacter</taxon>
    </lineage>
</organism>
<keyword evidence="5 6" id="KW-0472">Membrane</keyword>
<evidence type="ECO:0000256" key="4">
    <source>
        <dbReference type="ARBA" id="ARBA00022989"/>
    </source>
</evidence>
<evidence type="ECO:0000256" key="6">
    <source>
        <dbReference type="SAM" id="Phobius"/>
    </source>
</evidence>
<reference evidence="8 9" key="1">
    <citation type="submission" date="2020-03" db="EMBL/GenBank/DDBJ databases">
        <title>Draft genome sequence of environmentally isolated violet-colored cultures.</title>
        <authorList>
            <person name="Wilson H.S."/>
        </authorList>
    </citation>
    <scope>NUCLEOTIDE SEQUENCE [LARGE SCALE GENOMIC DNA]</scope>
    <source>
        <strain evidence="8 9">HSC-16F04</strain>
    </source>
</reference>
<evidence type="ECO:0000256" key="5">
    <source>
        <dbReference type="ARBA" id="ARBA00023136"/>
    </source>
</evidence>
<dbReference type="InterPro" id="IPR036866">
    <property type="entry name" value="RibonucZ/Hydroxyglut_hydro"/>
</dbReference>
<evidence type="ECO:0000313" key="8">
    <source>
        <dbReference type="EMBL" id="NHQ88681.1"/>
    </source>
</evidence>
<sequence>MLTSYLLLITGFICGVCFLQSQPALPLLWPAICVSLFCFILSQWRFKLAFLILAAFATGFSWANWRAHIRMADRLTPALEQRLIEITGLITDLPQTTRFGTRFLFIPEQTPQTRLPGKIQLQWYGGQPDRVKAGERWHFLVKLKQIHGQSNPGSFDSESWFLQQGTGATGTVKSGERLSGDGAWLHQIRASLRLRILKALPDAPYRGVMIALTVGDQGAIPQEQWQRFAATGITHLISISGLHITLLAAIAAAISSWIWRRIPWLAARFAAQRAALIAGVITAFCYCLLAGMAVPTQRTLFMLAIAAACLWRTQPSSNSAIWAAALLVTVIIDPFAVLSIGFWLSYLSVGALLWAGSNQLGEGAKWKTWISTQAAATLASAPILLVVFGQLPLVSPLANAFAIPIVSILITPLALAGLLDPVGYLLLGAERLFALTDYLLQWCTTMPGPAFNMPGALTLVPAAFGVMLLLLPRGLPARHLGVICCLPLFTNSSDSLQPGQYRASVLDVGQGLAVIVQTAQHQLLFDTGQLPNGERVLLPALRSMQIRQLDALILSHNDQDHIGAAIPLLHKVPTKTIWHSLPDQHPLWLEYPGSRQNCQAGKTWLWDKVRFTLLWPDARFIASSDNAMGCVLRVDNGRHTLLIPADIGIHEEARLIEQGLGKSDILLVPHHGSKSSSSLPFVSQSAPQYAIYSVGYLNRFGHPKAEIVARYRDSQSQNLRTDQTGALIFDVGQEIKVTSWRQAHPHYWSANTIVR</sequence>
<dbReference type="Gene3D" id="3.60.15.10">
    <property type="entry name" value="Ribonuclease Z/Hydroxyacylglutathione hydrolase-like"/>
    <property type="match status" value="1"/>
</dbReference>
<dbReference type="Pfam" id="PF13567">
    <property type="entry name" value="DUF4131"/>
    <property type="match status" value="1"/>
</dbReference>
<protein>
    <submittedName>
        <fullName evidence="8">DNA internalization-related competence protein ComEC/Rec2</fullName>
    </submittedName>
</protein>
<feature type="transmembrane region" description="Helical" evidence="6">
    <location>
        <begin position="236"/>
        <end position="259"/>
    </location>
</feature>
<dbReference type="InterPro" id="IPR004797">
    <property type="entry name" value="Competence_ComEC/Rec2"/>
</dbReference>
<dbReference type="InterPro" id="IPR004477">
    <property type="entry name" value="ComEC_N"/>
</dbReference>
<feature type="domain" description="Metallo-beta-lactamase" evidence="7">
    <location>
        <begin position="510"/>
        <end position="696"/>
    </location>
</feature>
<dbReference type="CDD" id="cd07731">
    <property type="entry name" value="ComA-like_MBL-fold"/>
    <property type="match status" value="1"/>
</dbReference>
<evidence type="ECO:0000256" key="2">
    <source>
        <dbReference type="ARBA" id="ARBA00022475"/>
    </source>
</evidence>
<dbReference type="Pfam" id="PF03772">
    <property type="entry name" value="Competence"/>
    <property type="match status" value="1"/>
</dbReference>
<dbReference type="Pfam" id="PF00753">
    <property type="entry name" value="Lactamase_B"/>
    <property type="match status" value="1"/>
</dbReference>
<dbReference type="InterPro" id="IPR035681">
    <property type="entry name" value="ComA-like_MBL"/>
</dbReference>